<keyword evidence="4" id="KW-0456">Lyase</keyword>
<evidence type="ECO:0000256" key="2">
    <source>
        <dbReference type="SAM" id="Phobius"/>
    </source>
</evidence>
<feature type="transmembrane region" description="Helical" evidence="2">
    <location>
        <begin position="111"/>
        <end position="132"/>
    </location>
</feature>
<dbReference type="InterPro" id="IPR051203">
    <property type="entry name" value="Polysaccharide_Synthase-Rel"/>
</dbReference>
<protein>
    <submittedName>
        <fullName evidence="4">UDP-N-acetylglucosamine 4,6-dehydratase (EC)</fullName>
        <ecNumber evidence="4">4.2.1.-</ecNumber>
    </submittedName>
</protein>
<keyword evidence="2" id="KW-0812">Transmembrane</keyword>
<dbReference type="PANTHER" id="PTHR43318">
    <property type="entry name" value="UDP-N-ACETYLGLUCOSAMINE 4,6-DEHYDRATASE"/>
    <property type="match status" value="1"/>
</dbReference>
<dbReference type="SUPFAM" id="SSF51735">
    <property type="entry name" value="NAD(P)-binding Rossmann-fold domains"/>
    <property type="match status" value="1"/>
</dbReference>
<dbReference type="InterPro" id="IPR003869">
    <property type="entry name" value="Polysac_CapD-like"/>
</dbReference>
<keyword evidence="2" id="KW-0472">Membrane</keyword>
<organism evidence="4">
    <name type="scientific">uncultured Sulfurovum sp</name>
    <dbReference type="NCBI Taxonomy" id="269237"/>
    <lineage>
        <taxon>Bacteria</taxon>
        <taxon>Pseudomonadati</taxon>
        <taxon>Campylobacterota</taxon>
        <taxon>Epsilonproteobacteria</taxon>
        <taxon>Campylobacterales</taxon>
        <taxon>Sulfurovaceae</taxon>
        <taxon>Sulfurovum</taxon>
        <taxon>environmental samples</taxon>
    </lineage>
</organism>
<feature type="transmembrane region" description="Helical" evidence="2">
    <location>
        <begin position="56"/>
        <end position="74"/>
    </location>
</feature>
<proteinExistence type="inferred from homology"/>
<dbReference type="SUPFAM" id="SSF53335">
    <property type="entry name" value="S-adenosyl-L-methionine-dependent methyltransferases"/>
    <property type="match status" value="1"/>
</dbReference>
<comment type="similarity">
    <text evidence="1">Belongs to the polysaccharide synthase family.</text>
</comment>
<dbReference type="EC" id="4.2.1.-" evidence="4"/>
<evidence type="ECO:0000256" key="1">
    <source>
        <dbReference type="ARBA" id="ARBA00007430"/>
    </source>
</evidence>
<dbReference type="Pfam" id="PF02719">
    <property type="entry name" value="Polysacc_synt_2"/>
    <property type="match status" value="1"/>
</dbReference>
<feature type="domain" description="Polysaccharide biosynthesis protein CapD-like" evidence="3">
    <location>
        <begin position="281"/>
        <end position="554"/>
    </location>
</feature>
<dbReference type="InterPro" id="IPR036291">
    <property type="entry name" value="NAD(P)-bd_dom_sf"/>
</dbReference>
<dbReference type="EMBL" id="CACVAX010000034">
    <property type="protein sequence ID" value="CAA6811250.1"/>
    <property type="molecule type" value="Genomic_DNA"/>
</dbReference>
<name>A0A6S6T796_9BACT</name>
<keyword evidence="2" id="KW-1133">Transmembrane helix</keyword>
<dbReference type="InterPro" id="IPR029063">
    <property type="entry name" value="SAM-dependent_MTases_sf"/>
</dbReference>
<sequence>MFLASILSPTIEKRMVFFILFDVLISMATVVIAYLLRFNFFITSAFFESMMQMMMVIIPLKILIFFLFKIYFVAWRYFGLSEYKRLILVHVLTYALFTAIFILFYDWFDPFPRSVIIIDFFLSLSFIGFLRISRRIYLESNKDNLQVATLIVGANNRAKHVIKSARNGELNYHPLALLSDEKSLNGTYFSNLPVYNKSSMGEVVRKYGISTVIITETLESEVLDVLFTSLNDLGVEEIKIFEMFQDNEHSLKDISVEDLLARQPKDLDLISIANFIAGKVVMITGAGGSIGSELSRQVVAFGAKQIILLDHSEFNLYQISEELNKENIVSVLLSVKDKEALEEVFVHYHPELVLHAAAYKHVPLCEENVRSAVQNNIFGTKNVIDLSIAYGVEKFLLVSTDKAVRPTNVMGTTKRVCELYANAVPSRKTEIVAVRFGNVLGSSGSVIPKFRSQIEKGENITVTHPEITRYFMLIPEACQLVLQAASIARGRELFILDMGDPIKIVDLAKKMIELSGRDDIEIEFTGLRRGEKLYEELLIDETDLKTEYDSIMVSEDESVDYDILSKQIDELRYGNELEILKLIVPEFKHNTVVGK</sequence>
<evidence type="ECO:0000259" key="3">
    <source>
        <dbReference type="Pfam" id="PF02719"/>
    </source>
</evidence>
<dbReference type="CDD" id="cd05237">
    <property type="entry name" value="UDP_invert_4-6DH_SDR_e"/>
    <property type="match status" value="1"/>
</dbReference>
<dbReference type="Gene3D" id="3.40.50.720">
    <property type="entry name" value="NAD(P)-binding Rossmann-like Domain"/>
    <property type="match status" value="2"/>
</dbReference>
<dbReference type="PANTHER" id="PTHR43318:SF1">
    <property type="entry name" value="POLYSACCHARIDE BIOSYNTHESIS PROTEIN EPSC-RELATED"/>
    <property type="match status" value="1"/>
</dbReference>
<feature type="transmembrane region" description="Helical" evidence="2">
    <location>
        <begin position="15"/>
        <end position="36"/>
    </location>
</feature>
<gene>
    <name evidence="4" type="ORF">HELGO_WM5402</name>
</gene>
<dbReference type="GO" id="GO:0016829">
    <property type="term" value="F:lyase activity"/>
    <property type="evidence" value="ECO:0007669"/>
    <property type="project" value="UniProtKB-KW"/>
</dbReference>
<evidence type="ECO:0000313" key="4">
    <source>
        <dbReference type="EMBL" id="CAA6811250.1"/>
    </source>
</evidence>
<accession>A0A6S6T796</accession>
<feature type="transmembrane region" description="Helical" evidence="2">
    <location>
        <begin position="86"/>
        <end position="105"/>
    </location>
</feature>
<dbReference type="AlphaFoldDB" id="A0A6S6T796"/>
<reference evidence="4" key="1">
    <citation type="submission" date="2020-01" db="EMBL/GenBank/DDBJ databases">
        <authorList>
            <person name="Meier V. D."/>
            <person name="Meier V D."/>
        </authorList>
    </citation>
    <scope>NUCLEOTIDE SEQUENCE</scope>
    <source>
        <strain evidence="4">HLG_WM_MAG_04</strain>
    </source>
</reference>